<dbReference type="AlphaFoldDB" id="A0A2H0V5X1"/>
<dbReference type="Proteomes" id="UP000229901">
    <property type="component" value="Unassembled WGS sequence"/>
</dbReference>
<accession>A0A2H0V5X1</accession>
<comment type="caution">
    <text evidence="1">The sequence shown here is derived from an EMBL/GenBank/DDBJ whole genome shotgun (WGS) entry which is preliminary data.</text>
</comment>
<proteinExistence type="predicted"/>
<name>A0A2H0V5X1_9BACT</name>
<evidence type="ECO:0000313" key="2">
    <source>
        <dbReference type="Proteomes" id="UP000229901"/>
    </source>
</evidence>
<organism evidence="1 2">
    <name type="scientific">Candidatus Falkowbacteria bacterium CG10_big_fil_rev_8_21_14_0_10_39_11</name>
    <dbReference type="NCBI Taxonomy" id="1974565"/>
    <lineage>
        <taxon>Bacteria</taxon>
        <taxon>Candidatus Falkowiibacteriota</taxon>
    </lineage>
</organism>
<evidence type="ECO:0000313" key="1">
    <source>
        <dbReference type="EMBL" id="PIR94504.1"/>
    </source>
</evidence>
<gene>
    <name evidence="1" type="ORF">COT97_00985</name>
</gene>
<protein>
    <submittedName>
        <fullName evidence="1">Uncharacterized protein</fullName>
    </submittedName>
</protein>
<sequence>MRTLNPEEEALLGRMAVEFRITVDKLQSAYGRKYKKIKPKSAFETEARQLVFNSNLGTRLSEDDFSFWTRKLRREVSELDRLAKKRLSEGARQHEASLVRGLPDSDQDEYWREQGKVR</sequence>
<dbReference type="EMBL" id="PFAP01000004">
    <property type="protein sequence ID" value="PIR94504.1"/>
    <property type="molecule type" value="Genomic_DNA"/>
</dbReference>
<reference evidence="2" key="1">
    <citation type="submission" date="2017-09" db="EMBL/GenBank/DDBJ databases">
        <title>Depth-based differentiation of microbial function through sediment-hosted aquifers and enrichment of novel symbionts in the deep terrestrial subsurface.</title>
        <authorList>
            <person name="Probst A.J."/>
            <person name="Ladd B."/>
            <person name="Jarett J.K."/>
            <person name="Geller-Mcgrath D.E."/>
            <person name="Sieber C.M.K."/>
            <person name="Emerson J.B."/>
            <person name="Anantharaman K."/>
            <person name="Thomas B.C."/>
            <person name="Malmstrom R."/>
            <person name="Stieglmeier M."/>
            <person name="Klingl A."/>
            <person name="Woyke T."/>
            <person name="Ryan C.M."/>
            <person name="Banfield J.F."/>
        </authorList>
    </citation>
    <scope>NUCLEOTIDE SEQUENCE [LARGE SCALE GENOMIC DNA]</scope>
</reference>